<dbReference type="AlphaFoldDB" id="A0AA40F360"/>
<protein>
    <recommendedName>
        <fullName evidence="5">Secreted protein</fullName>
    </recommendedName>
</protein>
<evidence type="ECO:0000313" key="3">
    <source>
        <dbReference type="EMBL" id="KAK0750349.1"/>
    </source>
</evidence>
<proteinExistence type="predicted"/>
<keyword evidence="4" id="KW-1185">Reference proteome</keyword>
<dbReference type="Proteomes" id="UP001172155">
    <property type="component" value="Unassembled WGS sequence"/>
</dbReference>
<gene>
    <name evidence="3" type="ORF">B0T18DRAFT_125368</name>
</gene>
<name>A0AA40F360_9PEZI</name>
<sequence length="78" mass="8373">MLGLVFFFFIVLNLSCSFGPRRGPACDLLRSGAARPLDSNSTPTPFVQGIRPSSSRRAPPPFLLSGYPVADGHLRPTA</sequence>
<keyword evidence="2" id="KW-0732">Signal</keyword>
<dbReference type="EMBL" id="JAUKUD010000003">
    <property type="protein sequence ID" value="KAK0750349.1"/>
    <property type="molecule type" value="Genomic_DNA"/>
</dbReference>
<evidence type="ECO:0000313" key="4">
    <source>
        <dbReference type="Proteomes" id="UP001172155"/>
    </source>
</evidence>
<organism evidence="3 4">
    <name type="scientific">Schizothecium vesticola</name>
    <dbReference type="NCBI Taxonomy" id="314040"/>
    <lineage>
        <taxon>Eukaryota</taxon>
        <taxon>Fungi</taxon>
        <taxon>Dikarya</taxon>
        <taxon>Ascomycota</taxon>
        <taxon>Pezizomycotina</taxon>
        <taxon>Sordariomycetes</taxon>
        <taxon>Sordariomycetidae</taxon>
        <taxon>Sordariales</taxon>
        <taxon>Schizotheciaceae</taxon>
        <taxon>Schizothecium</taxon>
    </lineage>
</organism>
<feature type="chain" id="PRO_5041230497" description="Secreted protein" evidence="2">
    <location>
        <begin position="18"/>
        <end position="78"/>
    </location>
</feature>
<feature type="signal peptide" evidence="2">
    <location>
        <begin position="1"/>
        <end position="17"/>
    </location>
</feature>
<evidence type="ECO:0000256" key="2">
    <source>
        <dbReference type="SAM" id="SignalP"/>
    </source>
</evidence>
<evidence type="ECO:0008006" key="5">
    <source>
        <dbReference type="Google" id="ProtNLM"/>
    </source>
</evidence>
<reference evidence="3" key="1">
    <citation type="submission" date="2023-06" db="EMBL/GenBank/DDBJ databases">
        <title>Genome-scale phylogeny and comparative genomics of the fungal order Sordariales.</title>
        <authorList>
            <consortium name="Lawrence Berkeley National Laboratory"/>
            <person name="Hensen N."/>
            <person name="Bonometti L."/>
            <person name="Westerberg I."/>
            <person name="Brannstrom I.O."/>
            <person name="Guillou S."/>
            <person name="Cros-Aarteil S."/>
            <person name="Calhoun S."/>
            <person name="Haridas S."/>
            <person name="Kuo A."/>
            <person name="Mondo S."/>
            <person name="Pangilinan J."/>
            <person name="Riley R."/>
            <person name="LaButti K."/>
            <person name="Andreopoulos B."/>
            <person name="Lipzen A."/>
            <person name="Chen C."/>
            <person name="Yanf M."/>
            <person name="Daum C."/>
            <person name="Ng V."/>
            <person name="Clum A."/>
            <person name="Steindorff A."/>
            <person name="Ohm R."/>
            <person name="Martin F."/>
            <person name="Silar P."/>
            <person name="Natvig D."/>
            <person name="Lalanne C."/>
            <person name="Gautier V."/>
            <person name="Ament-velasquez S.L."/>
            <person name="Kruys A."/>
            <person name="Hutchinson M.I."/>
            <person name="Powell A.J."/>
            <person name="Barry K."/>
            <person name="Miller A.N."/>
            <person name="Grigoriev I.V."/>
            <person name="Debuchy R."/>
            <person name="Gladieux P."/>
            <person name="Thoren M.H."/>
            <person name="Johannesson H."/>
        </authorList>
    </citation>
    <scope>NUCLEOTIDE SEQUENCE</scope>
    <source>
        <strain evidence="3">SMH3187-1</strain>
    </source>
</reference>
<comment type="caution">
    <text evidence="3">The sequence shown here is derived from an EMBL/GenBank/DDBJ whole genome shotgun (WGS) entry which is preliminary data.</text>
</comment>
<accession>A0AA40F360</accession>
<feature type="region of interest" description="Disordered" evidence="1">
    <location>
        <begin position="34"/>
        <end position="78"/>
    </location>
</feature>
<evidence type="ECO:0000256" key="1">
    <source>
        <dbReference type="SAM" id="MobiDB-lite"/>
    </source>
</evidence>